<feature type="region of interest" description="Disordered" evidence="1">
    <location>
        <begin position="1"/>
        <end position="23"/>
    </location>
</feature>
<evidence type="ECO:0000313" key="2">
    <source>
        <dbReference type="EMBL" id="MED6238116.1"/>
    </source>
</evidence>
<feature type="compositionally biased region" description="Polar residues" evidence="1">
    <location>
        <begin position="60"/>
        <end position="71"/>
    </location>
</feature>
<comment type="caution">
    <text evidence="2">The sequence shown here is derived from an EMBL/GenBank/DDBJ whole genome shotgun (WGS) entry which is preliminary data.</text>
</comment>
<feature type="compositionally biased region" description="Basic and acidic residues" evidence="1">
    <location>
        <begin position="1"/>
        <end position="18"/>
    </location>
</feature>
<dbReference type="InterPro" id="IPR011993">
    <property type="entry name" value="PH-like_dom_sf"/>
</dbReference>
<reference evidence="2 3" key="1">
    <citation type="submission" date="2021-07" db="EMBL/GenBank/DDBJ databases">
        <authorList>
            <person name="Palmer J.M."/>
        </authorList>
    </citation>
    <scope>NUCLEOTIDE SEQUENCE [LARGE SCALE GENOMIC DNA]</scope>
    <source>
        <strain evidence="2 3">AT_MEX2019</strain>
        <tissue evidence="2">Muscle</tissue>
    </source>
</reference>
<dbReference type="InterPro" id="IPR039664">
    <property type="entry name" value="GRB/APBB1IP"/>
</dbReference>
<evidence type="ECO:0000256" key="1">
    <source>
        <dbReference type="SAM" id="MobiDB-lite"/>
    </source>
</evidence>
<proteinExistence type="predicted"/>
<feature type="region of interest" description="Disordered" evidence="1">
    <location>
        <begin position="60"/>
        <end position="100"/>
    </location>
</feature>
<accession>A0ABU7AIT7</accession>
<sequence length="100" mass="11023">MKTGKVKEEGGEQNKEQGPHPCIQKESPYMKFLCCEDKQTLLLWVNSIRIAKYGTALLQQRGKSNSHTSLESPYPGPLVKSNEGVPSESPSDFIHPPPSG</sequence>
<evidence type="ECO:0000313" key="3">
    <source>
        <dbReference type="Proteomes" id="UP001345963"/>
    </source>
</evidence>
<protein>
    <recommendedName>
        <fullName evidence="4">PH domain-containing protein</fullName>
    </recommendedName>
</protein>
<name>A0ABU7AIT7_9TELE</name>
<keyword evidence="3" id="KW-1185">Reference proteome</keyword>
<evidence type="ECO:0008006" key="4">
    <source>
        <dbReference type="Google" id="ProtNLM"/>
    </source>
</evidence>
<gene>
    <name evidence="2" type="ORF">ATANTOWER_009405</name>
</gene>
<dbReference type="Proteomes" id="UP001345963">
    <property type="component" value="Unassembled WGS sequence"/>
</dbReference>
<dbReference type="PANTHER" id="PTHR11243:SF14">
    <property type="entry name" value="AMYLOID BETA A4 PRECURSOR PROTEIN-BINDING FAMILY B MEMBER 1-INTERACTING PROTEIN"/>
    <property type="match status" value="1"/>
</dbReference>
<organism evidence="2 3">
    <name type="scientific">Ataeniobius toweri</name>
    <dbReference type="NCBI Taxonomy" id="208326"/>
    <lineage>
        <taxon>Eukaryota</taxon>
        <taxon>Metazoa</taxon>
        <taxon>Chordata</taxon>
        <taxon>Craniata</taxon>
        <taxon>Vertebrata</taxon>
        <taxon>Euteleostomi</taxon>
        <taxon>Actinopterygii</taxon>
        <taxon>Neopterygii</taxon>
        <taxon>Teleostei</taxon>
        <taxon>Neoteleostei</taxon>
        <taxon>Acanthomorphata</taxon>
        <taxon>Ovalentaria</taxon>
        <taxon>Atherinomorphae</taxon>
        <taxon>Cyprinodontiformes</taxon>
        <taxon>Goodeidae</taxon>
        <taxon>Ataeniobius</taxon>
    </lineage>
</organism>
<dbReference type="Gene3D" id="2.30.29.30">
    <property type="entry name" value="Pleckstrin-homology domain (PH domain)/Phosphotyrosine-binding domain (PTB)"/>
    <property type="match status" value="1"/>
</dbReference>
<dbReference type="EMBL" id="JAHUTI010019885">
    <property type="protein sequence ID" value="MED6238116.1"/>
    <property type="molecule type" value="Genomic_DNA"/>
</dbReference>
<dbReference type="PANTHER" id="PTHR11243">
    <property type="entry name" value="GROWTH FACTOR RECEPTOR-BOUND PROTEIN"/>
    <property type="match status" value="1"/>
</dbReference>